<comment type="subcellular location">
    <subcellularLocation>
        <location evidence="1">Mitochondrion inner membrane</location>
        <topology evidence="1">Peripheral membrane protein</topology>
    </subcellularLocation>
</comment>
<dbReference type="FunFam" id="1.10.287.110:FF:000006">
    <property type="entry name" value="Import inner membrane translocase subunit TIM16"/>
    <property type="match status" value="1"/>
</dbReference>
<evidence type="ECO:0000256" key="10">
    <source>
        <dbReference type="SAM" id="SignalP"/>
    </source>
</evidence>
<evidence type="ECO:0000313" key="11">
    <source>
        <dbReference type="EMBL" id="CAD8689350.1"/>
    </source>
</evidence>
<feature type="chain" id="PRO_5030856560" description="Mitochondrial import inner membrane translocase subunit TIM16" evidence="10">
    <location>
        <begin position="25"/>
        <end position="142"/>
    </location>
</feature>
<dbReference type="EMBL" id="HBFA01038105">
    <property type="protein sequence ID" value="CAD8689350.1"/>
    <property type="molecule type" value="Transcribed_RNA"/>
</dbReference>
<dbReference type="GO" id="GO:0030150">
    <property type="term" value="P:protein import into mitochondrial matrix"/>
    <property type="evidence" value="ECO:0007669"/>
    <property type="project" value="InterPro"/>
</dbReference>
<protein>
    <recommendedName>
        <fullName evidence="12">Mitochondrial import inner membrane translocase subunit TIM16</fullName>
    </recommendedName>
</protein>
<proteinExistence type="inferred from homology"/>
<dbReference type="Gene3D" id="1.10.287.110">
    <property type="entry name" value="DnaJ domain"/>
    <property type="match status" value="1"/>
</dbReference>
<sequence length="142" mass="15605">MAGRIIANLIVMGSGVLLRAASQAYKQAIINGTKAGMSAENGAKQAVSKTATMTVEEARQILGVDPNATPDQVMQKFQHLWNVNEQHGSFYILSKVYRAMETIEPEIAENARLDYVAKKTAEHQAKMEGQKPDGDEQETKQQ</sequence>
<feature type="signal peptide" evidence="10">
    <location>
        <begin position="1"/>
        <end position="24"/>
    </location>
</feature>
<dbReference type="InterPro" id="IPR005341">
    <property type="entry name" value="Tim16"/>
</dbReference>
<keyword evidence="5" id="KW-0653">Protein transport</keyword>
<evidence type="ECO:0000256" key="9">
    <source>
        <dbReference type="SAM" id="MobiDB-lite"/>
    </source>
</evidence>
<evidence type="ECO:0000256" key="6">
    <source>
        <dbReference type="ARBA" id="ARBA00023010"/>
    </source>
</evidence>
<keyword evidence="10" id="KW-0732">Signal</keyword>
<keyword evidence="6" id="KW-0811">Translocation</keyword>
<evidence type="ECO:0000256" key="3">
    <source>
        <dbReference type="ARBA" id="ARBA00022448"/>
    </source>
</evidence>
<evidence type="ECO:0000256" key="5">
    <source>
        <dbReference type="ARBA" id="ARBA00022927"/>
    </source>
</evidence>
<keyword evidence="4" id="KW-0999">Mitochondrion inner membrane</keyword>
<evidence type="ECO:0008006" key="12">
    <source>
        <dbReference type="Google" id="ProtNLM"/>
    </source>
</evidence>
<keyword evidence="3" id="KW-0813">Transport</keyword>
<dbReference type="GO" id="GO:0005744">
    <property type="term" value="C:TIM23 mitochondrial import inner membrane translocase complex"/>
    <property type="evidence" value="ECO:0007669"/>
    <property type="project" value="InterPro"/>
</dbReference>
<dbReference type="Pfam" id="PF03656">
    <property type="entry name" value="Pam16"/>
    <property type="match status" value="1"/>
</dbReference>
<evidence type="ECO:0000256" key="2">
    <source>
        <dbReference type="ARBA" id="ARBA00008817"/>
    </source>
</evidence>
<dbReference type="AlphaFoldDB" id="A0A7S0RYH7"/>
<reference evidence="11" key="1">
    <citation type="submission" date="2021-01" db="EMBL/GenBank/DDBJ databases">
        <authorList>
            <person name="Corre E."/>
            <person name="Pelletier E."/>
            <person name="Niang G."/>
            <person name="Scheremetjew M."/>
            <person name="Finn R."/>
            <person name="Kale V."/>
            <person name="Holt S."/>
            <person name="Cochrane G."/>
            <person name="Meng A."/>
            <person name="Brown T."/>
            <person name="Cohen L."/>
        </authorList>
    </citation>
    <scope>NUCLEOTIDE SEQUENCE</scope>
    <source>
        <strain evidence="11">CCMP722</strain>
    </source>
</reference>
<evidence type="ECO:0000256" key="7">
    <source>
        <dbReference type="ARBA" id="ARBA00023128"/>
    </source>
</evidence>
<keyword evidence="7" id="KW-0496">Mitochondrion</keyword>
<organism evidence="11">
    <name type="scientific">Pyramimonas obovata</name>
    <dbReference type="NCBI Taxonomy" id="1411642"/>
    <lineage>
        <taxon>Eukaryota</taxon>
        <taxon>Viridiplantae</taxon>
        <taxon>Chlorophyta</taxon>
        <taxon>Pyramimonadophyceae</taxon>
        <taxon>Pyramimonadales</taxon>
        <taxon>Pyramimonadaceae</taxon>
        <taxon>Pyramimonas</taxon>
        <taxon>Pyramimonas incertae sedis</taxon>
    </lineage>
</organism>
<comment type="similarity">
    <text evidence="2">Belongs to the TIM16/PAM16 family.</text>
</comment>
<keyword evidence="8" id="KW-0472">Membrane</keyword>
<name>A0A7S0RYH7_9CHLO</name>
<gene>
    <name evidence="11" type="ORF">POBO1169_LOCUS19068</name>
</gene>
<accession>A0A7S0RYH7</accession>
<evidence type="ECO:0000256" key="8">
    <source>
        <dbReference type="ARBA" id="ARBA00023136"/>
    </source>
</evidence>
<dbReference type="InterPro" id="IPR036869">
    <property type="entry name" value="J_dom_sf"/>
</dbReference>
<dbReference type="PANTHER" id="PTHR12388:SF0">
    <property type="entry name" value="MITOCHONDRIAL IMPORT INNER MEMBRANE TRANSLOCASE SUBUNIT TIM16"/>
    <property type="match status" value="1"/>
</dbReference>
<feature type="region of interest" description="Disordered" evidence="9">
    <location>
        <begin position="120"/>
        <end position="142"/>
    </location>
</feature>
<evidence type="ECO:0000256" key="1">
    <source>
        <dbReference type="ARBA" id="ARBA00004637"/>
    </source>
</evidence>
<evidence type="ECO:0000256" key="4">
    <source>
        <dbReference type="ARBA" id="ARBA00022792"/>
    </source>
</evidence>
<dbReference type="PANTHER" id="PTHR12388">
    <property type="entry name" value="MITOCHONDRIA ASSOCIATED GRANULOCYTE MACROPHAGE CSF SIGNALING MOLECULE"/>
    <property type="match status" value="1"/>
</dbReference>